<dbReference type="PANTHER" id="PTHR12236:SF14">
    <property type="entry name" value="CUTICULAR PROTEIN 66CB"/>
    <property type="match status" value="1"/>
</dbReference>
<dbReference type="PROSITE" id="PS51155">
    <property type="entry name" value="CHIT_BIND_RR_2"/>
    <property type="match status" value="1"/>
</dbReference>
<evidence type="ECO:0000256" key="3">
    <source>
        <dbReference type="SAM" id="SignalP"/>
    </source>
</evidence>
<reference evidence="4" key="1">
    <citation type="submission" date="2015-11" db="EMBL/GenBank/DDBJ databases">
        <title>De novo transcriptome assembly of four potential Pierce s Disease insect vectors from Arizona vineyards.</title>
        <authorList>
            <person name="Tassone E.E."/>
        </authorList>
    </citation>
    <scope>NUCLEOTIDE SEQUENCE</scope>
</reference>
<dbReference type="PRINTS" id="PR00947">
    <property type="entry name" value="CUTICLE"/>
</dbReference>
<evidence type="ECO:0000256" key="1">
    <source>
        <dbReference type="ARBA" id="ARBA00022460"/>
    </source>
</evidence>
<evidence type="ECO:0000313" key="4">
    <source>
        <dbReference type="EMBL" id="JAT11568.1"/>
    </source>
</evidence>
<dbReference type="GO" id="GO:0031012">
    <property type="term" value="C:extracellular matrix"/>
    <property type="evidence" value="ECO:0007669"/>
    <property type="project" value="TreeGrafter"/>
</dbReference>
<feature type="chain" id="PRO_5008586618" description="Cuticle protein 19" evidence="3">
    <location>
        <begin position="23"/>
        <end position="144"/>
    </location>
</feature>
<feature type="non-terminal residue" evidence="4">
    <location>
        <position position="1"/>
    </location>
</feature>
<sequence>KPNTTMNQVLLTLAGLAAVCRAGYVHYSPHNQVVDYYAPPKYAFDYTVSDYHTGDSKSQWETRDGDVVKGQYSLIEPDGSVRTVEYTADDHNGFNAVVKKTEPKVPHYEPEPEPKYYEAPAHAHAHAPVDYEQHDYEAYYPQHY</sequence>
<dbReference type="AlphaFoldDB" id="A0A1B6KJD9"/>
<dbReference type="EMBL" id="GEBQ01028409">
    <property type="protein sequence ID" value="JAT11568.1"/>
    <property type="molecule type" value="Transcribed_RNA"/>
</dbReference>
<evidence type="ECO:0000256" key="2">
    <source>
        <dbReference type="PROSITE-ProRule" id="PRU00497"/>
    </source>
</evidence>
<accession>A0A1B6KJD9</accession>
<feature type="signal peptide" evidence="3">
    <location>
        <begin position="1"/>
        <end position="22"/>
    </location>
</feature>
<dbReference type="PROSITE" id="PS00233">
    <property type="entry name" value="CHIT_BIND_RR_1"/>
    <property type="match status" value="1"/>
</dbReference>
<protein>
    <recommendedName>
        <fullName evidence="5">Cuticle protein 19</fullName>
    </recommendedName>
</protein>
<proteinExistence type="predicted"/>
<gene>
    <name evidence="4" type="ORF">g.8235</name>
</gene>
<dbReference type="GO" id="GO:0042302">
    <property type="term" value="F:structural constituent of cuticle"/>
    <property type="evidence" value="ECO:0007669"/>
    <property type="project" value="UniProtKB-UniRule"/>
</dbReference>
<dbReference type="InterPro" id="IPR031311">
    <property type="entry name" value="CHIT_BIND_RR_consensus"/>
</dbReference>
<dbReference type="Pfam" id="PF00379">
    <property type="entry name" value="Chitin_bind_4"/>
    <property type="match status" value="1"/>
</dbReference>
<keyword evidence="1 2" id="KW-0193">Cuticle</keyword>
<evidence type="ECO:0008006" key="5">
    <source>
        <dbReference type="Google" id="ProtNLM"/>
    </source>
</evidence>
<dbReference type="InterPro" id="IPR000618">
    <property type="entry name" value="Insect_cuticle"/>
</dbReference>
<organism evidence="4">
    <name type="scientific">Graphocephala atropunctata</name>
    <dbReference type="NCBI Taxonomy" id="36148"/>
    <lineage>
        <taxon>Eukaryota</taxon>
        <taxon>Metazoa</taxon>
        <taxon>Ecdysozoa</taxon>
        <taxon>Arthropoda</taxon>
        <taxon>Hexapoda</taxon>
        <taxon>Insecta</taxon>
        <taxon>Pterygota</taxon>
        <taxon>Neoptera</taxon>
        <taxon>Paraneoptera</taxon>
        <taxon>Hemiptera</taxon>
        <taxon>Auchenorrhyncha</taxon>
        <taxon>Membracoidea</taxon>
        <taxon>Cicadellidae</taxon>
        <taxon>Cicadellinae</taxon>
        <taxon>Cicadellini</taxon>
        <taxon>Graphocephala</taxon>
    </lineage>
</organism>
<dbReference type="InterPro" id="IPR051217">
    <property type="entry name" value="Insect_Cuticle_Struc_Prot"/>
</dbReference>
<dbReference type="PANTHER" id="PTHR12236">
    <property type="entry name" value="STRUCTURAL CONTITUENT OF CUTICLE"/>
    <property type="match status" value="1"/>
</dbReference>
<name>A0A1B6KJD9_9HEMI</name>
<dbReference type="GO" id="GO:0005615">
    <property type="term" value="C:extracellular space"/>
    <property type="evidence" value="ECO:0007669"/>
    <property type="project" value="TreeGrafter"/>
</dbReference>
<keyword evidence="3" id="KW-0732">Signal</keyword>